<evidence type="ECO:0000313" key="4">
    <source>
        <dbReference type="Proteomes" id="UP000799441"/>
    </source>
</evidence>
<dbReference type="Proteomes" id="UP000799441">
    <property type="component" value="Unassembled WGS sequence"/>
</dbReference>
<dbReference type="OrthoDB" id="4148767at2759"/>
<name>A0A9P4Q704_9PEZI</name>
<feature type="region of interest" description="Disordered" evidence="1">
    <location>
        <begin position="132"/>
        <end position="195"/>
    </location>
</feature>
<proteinExistence type="predicted"/>
<organism evidence="3 4">
    <name type="scientific">Polychaeton citri CBS 116435</name>
    <dbReference type="NCBI Taxonomy" id="1314669"/>
    <lineage>
        <taxon>Eukaryota</taxon>
        <taxon>Fungi</taxon>
        <taxon>Dikarya</taxon>
        <taxon>Ascomycota</taxon>
        <taxon>Pezizomycotina</taxon>
        <taxon>Dothideomycetes</taxon>
        <taxon>Dothideomycetidae</taxon>
        <taxon>Capnodiales</taxon>
        <taxon>Capnodiaceae</taxon>
        <taxon>Polychaeton</taxon>
    </lineage>
</organism>
<feature type="transmembrane region" description="Helical" evidence="2">
    <location>
        <begin position="12"/>
        <end position="38"/>
    </location>
</feature>
<accession>A0A9P4Q704</accession>
<keyword evidence="2" id="KW-0472">Membrane</keyword>
<keyword evidence="2" id="KW-0812">Transmembrane</keyword>
<gene>
    <name evidence="3" type="ORF">K431DRAFT_286561</name>
</gene>
<keyword evidence="4" id="KW-1185">Reference proteome</keyword>
<dbReference type="EMBL" id="MU003809">
    <property type="protein sequence ID" value="KAF2719601.1"/>
    <property type="molecule type" value="Genomic_DNA"/>
</dbReference>
<evidence type="ECO:0000256" key="2">
    <source>
        <dbReference type="SAM" id="Phobius"/>
    </source>
</evidence>
<protein>
    <submittedName>
        <fullName evidence="3">Uncharacterized protein</fullName>
    </submittedName>
</protein>
<sequence length="282" mass="32636">MGIIISSPVKTAPFTVVSTVIGFVSFAFTIGTFLKVVWVNLETVSEAPHEVHEYLNNLRQELIEEKASLRLLRRQCRRRHKWRDHHPSSADRGLGSFRGMELDDASLKTMNDMIKSLMRQFRDIEKPFLKEGEEGIAGEKRHHKRRNSSNGSPYYEHSAYAFPEKTSRRPSRARGRSADRQAADRQAERLGRQEDDEETFWAQRVQYAKLTFLRRLKWIGAKPKAQGLFTTLSKVQTRRIAQQVGGIALLMHEHGNVTLDMEDRIRRIDDRVSRVVGIRRVD</sequence>
<comment type="caution">
    <text evidence="3">The sequence shown here is derived from an EMBL/GenBank/DDBJ whole genome shotgun (WGS) entry which is preliminary data.</text>
</comment>
<keyword evidence="2" id="KW-1133">Transmembrane helix</keyword>
<evidence type="ECO:0000313" key="3">
    <source>
        <dbReference type="EMBL" id="KAF2719601.1"/>
    </source>
</evidence>
<dbReference type="AlphaFoldDB" id="A0A9P4Q704"/>
<reference evidence="3" key="1">
    <citation type="journal article" date="2020" name="Stud. Mycol.">
        <title>101 Dothideomycetes genomes: a test case for predicting lifestyles and emergence of pathogens.</title>
        <authorList>
            <person name="Haridas S."/>
            <person name="Albert R."/>
            <person name="Binder M."/>
            <person name="Bloem J."/>
            <person name="Labutti K."/>
            <person name="Salamov A."/>
            <person name="Andreopoulos B."/>
            <person name="Baker S."/>
            <person name="Barry K."/>
            <person name="Bills G."/>
            <person name="Bluhm B."/>
            <person name="Cannon C."/>
            <person name="Castanera R."/>
            <person name="Culley D."/>
            <person name="Daum C."/>
            <person name="Ezra D."/>
            <person name="Gonzalez J."/>
            <person name="Henrissat B."/>
            <person name="Kuo A."/>
            <person name="Liang C."/>
            <person name="Lipzen A."/>
            <person name="Lutzoni F."/>
            <person name="Magnuson J."/>
            <person name="Mondo S."/>
            <person name="Nolan M."/>
            <person name="Ohm R."/>
            <person name="Pangilinan J."/>
            <person name="Park H.-J."/>
            <person name="Ramirez L."/>
            <person name="Alfaro M."/>
            <person name="Sun H."/>
            <person name="Tritt A."/>
            <person name="Yoshinaga Y."/>
            <person name="Zwiers L.-H."/>
            <person name="Turgeon B."/>
            <person name="Goodwin S."/>
            <person name="Spatafora J."/>
            <person name="Crous P."/>
            <person name="Grigoriev I."/>
        </authorList>
    </citation>
    <scope>NUCLEOTIDE SEQUENCE</scope>
    <source>
        <strain evidence="3">CBS 116435</strain>
    </source>
</reference>
<evidence type="ECO:0000256" key="1">
    <source>
        <dbReference type="SAM" id="MobiDB-lite"/>
    </source>
</evidence>
<feature type="compositionally biased region" description="Basic and acidic residues" evidence="1">
    <location>
        <begin position="176"/>
        <end position="193"/>
    </location>
</feature>